<feature type="domain" description="TPM" evidence="1">
    <location>
        <begin position="4"/>
        <end position="120"/>
    </location>
</feature>
<dbReference type="RefSeq" id="WP_342161513.1">
    <property type="nucleotide sequence ID" value="NZ_JBCDNA010000003.1"/>
</dbReference>
<dbReference type="InterPro" id="IPR007621">
    <property type="entry name" value="TPM_dom"/>
</dbReference>
<accession>A0ABU9L665</accession>
<evidence type="ECO:0000313" key="3">
    <source>
        <dbReference type="Proteomes" id="UP001474120"/>
    </source>
</evidence>
<sequence>MEVEQFLTNQEEQEIIEVIKEAERNTSGEIRVHLEKSLDREPIARAQELFYLLGMDKTADKNGVLFYVAVDDHKFAIIGDEGIDKVVPDNFWESIKDEVINEFVKGNSKDGLVKGIRHAGDKLKEYFPYNNKDNNELSDEISKHH</sequence>
<dbReference type="Proteomes" id="UP001474120">
    <property type="component" value="Unassembled WGS sequence"/>
</dbReference>
<protein>
    <submittedName>
        <fullName evidence="2">TPM domain-containing protein</fullName>
    </submittedName>
</protein>
<dbReference type="Pfam" id="PF04536">
    <property type="entry name" value="TPM_phosphatase"/>
    <property type="match status" value="1"/>
</dbReference>
<proteinExistence type="predicted"/>
<evidence type="ECO:0000313" key="2">
    <source>
        <dbReference type="EMBL" id="MEL4457349.1"/>
    </source>
</evidence>
<keyword evidence="3" id="KW-1185">Reference proteome</keyword>
<dbReference type="PANTHER" id="PTHR30373:SF8">
    <property type="entry name" value="BLL7265 PROTEIN"/>
    <property type="match status" value="1"/>
</dbReference>
<reference evidence="2 3" key="1">
    <citation type="submission" date="2024-04" db="EMBL/GenBank/DDBJ databases">
        <title>whole genome sequencing of Lutimonas vermicola strain IMCC1616.</title>
        <authorList>
            <person name="Bae S.S."/>
        </authorList>
    </citation>
    <scope>NUCLEOTIDE SEQUENCE [LARGE SCALE GENOMIC DNA]</scope>
    <source>
        <strain evidence="2 3">IMCC1616</strain>
    </source>
</reference>
<name>A0ABU9L665_9FLAO</name>
<dbReference type="EMBL" id="JBCDNA010000003">
    <property type="protein sequence ID" value="MEL4457349.1"/>
    <property type="molecule type" value="Genomic_DNA"/>
</dbReference>
<dbReference type="Gene3D" id="3.10.310.50">
    <property type="match status" value="1"/>
</dbReference>
<organism evidence="2 3">
    <name type="scientific">Lutimonas vermicola</name>
    <dbReference type="NCBI Taxonomy" id="414288"/>
    <lineage>
        <taxon>Bacteria</taxon>
        <taxon>Pseudomonadati</taxon>
        <taxon>Bacteroidota</taxon>
        <taxon>Flavobacteriia</taxon>
        <taxon>Flavobacteriales</taxon>
        <taxon>Flavobacteriaceae</taxon>
        <taxon>Lutimonas</taxon>
    </lineage>
</organism>
<comment type="caution">
    <text evidence="2">The sequence shown here is derived from an EMBL/GenBank/DDBJ whole genome shotgun (WGS) entry which is preliminary data.</text>
</comment>
<evidence type="ECO:0000259" key="1">
    <source>
        <dbReference type="Pfam" id="PF04536"/>
    </source>
</evidence>
<dbReference type="PANTHER" id="PTHR30373">
    <property type="entry name" value="UPF0603 PROTEIN YGCG"/>
    <property type="match status" value="1"/>
</dbReference>
<gene>
    <name evidence="2" type="ORF">AABB81_15690</name>
</gene>